<dbReference type="Gene3D" id="3.40.395.10">
    <property type="entry name" value="Adenoviral Proteinase, Chain A"/>
    <property type="match status" value="1"/>
</dbReference>
<dbReference type="InterPro" id="IPR038765">
    <property type="entry name" value="Papain-like_cys_pep_sf"/>
</dbReference>
<feature type="region of interest" description="Disordered" evidence="1">
    <location>
        <begin position="419"/>
        <end position="471"/>
    </location>
</feature>
<comment type="caution">
    <text evidence="2">The sequence shown here is derived from an EMBL/GenBank/DDBJ whole genome shotgun (WGS) entry which is preliminary data.</text>
</comment>
<evidence type="ECO:0000313" key="2">
    <source>
        <dbReference type="EMBL" id="KAJ7212979.1"/>
    </source>
</evidence>
<name>A0AAD6YET5_9AGAR</name>
<dbReference type="SUPFAM" id="SSF54001">
    <property type="entry name" value="Cysteine proteinases"/>
    <property type="match status" value="1"/>
</dbReference>
<dbReference type="Proteomes" id="UP001219525">
    <property type="component" value="Unassembled WGS sequence"/>
</dbReference>
<keyword evidence="3" id="KW-1185">Reference proteome</keyword>
<evidence type="ECO:0000256" key="1">
    <source>
        <dbReference type="SAM" id="MobiDB-lite"/>
    </source>
</evidence>
<reference evidence="2" key="1">
    <citation type="submission" date="2023-03" db="EMBL/GenBank/DDBJ databases">
        <title>Massive genome expansion in bonnet fungi (Mycena s.s.) driven by repeated elements and novel gene families across ecological guilds.</title>
        <authorList>
            <consortium name="Lawrence Berkeley National Laboratory"/>
            <person name="Harder C.B."/>
            <person name="Miyauchi S."/>
            <person name="Viragh M."/>
            <person name="Kuo A."/>
            <person name="Thoen E."/>
            <person name="Andreopoulos B."/>
            <person name="Lu D."/>
            <person name="Skrede I."/>
            <person name="Drula E."/>
            <person name="Henrissat B."/>
            <person name="Morin E."/>
            <person name="Kohler A."/>
            <person name="Barry K."/>
            <person name="LaButti K."/>
            <person name="Morin E."/>
            <person name="Salamov A."/>
            <person name="Lipzen A."/>
            <person name="Mereny Z."/>
            <person name="Hegedus B."/>
            <person name="Baldrian P."/>
            <person name="Stursova M."/>
            <person name="Weitz H."/>
            <person name="Taylor A."/>
            <person name="Grigoriev I.V."/>
            <person name="Nagy L.G."/>
            <person name="Martin F."/>
            <person name="Kauserud H."/>
        </authorList>
    </citation>
    <scope>NUCLEOTIDE SEQUENCE</scope>
    <source>
        <strain evidence="2">9144</strain>
    </source>
</reference>
<accession>A0AAD6YET5</accession>
<evidence type="ECO:0000313" key="3">
    <source>
        <dbReference type="Proteomes" id="UP001219525"/>
    </source>
</evidence>
<feature type="compositionally biased region" description="Basic and acidic residues" evidence="1">
    <location>
        <begin position="440"/>
        <end position="452"/>
    </location>
</feature>
<proteinExistence type="predicted"/>
<organism evidence="2 3">
    <name type="scientific">Mycena pura</name>
    <dbReference type="NCBI Taxonomy" id="153505"/>
    <lineage>
        <taxon>Eukaryota</taxon>
        <taxon>Fungi</taxon>
        <taxon>Dikarya</taxon>
        <taxon>Basidiomycota</taxon>
        <taxon>Agaricomycotina</taxon>
        <taxon>Agaricomycetes</taxon>
        <taxon>Agaricomycetidae</taxon>
        <taxon>Agaricales</taxon>
        <taxon>Marasmiineae</taxon>
        <taxon>Mycenaceae</taxon>
        <taxon>Mycena</taxon>
    </lineage>
</organism>
<sequence>MEATLPSLQYSPAGFHMHASLPEWKPSYDKREEDISDFAVVAFDETQPTYTASVLAEVPLLSQATITRLENGFGQAYLDGKLSVHDARDENNIHILPLSFVTYACRAREAARAWKAWEDALAWTMEPRDEEEPEEAAWREGADAFLTSIIGWGGQVGCGLGDLTFEHLAKVLGDNWVSDSVVDALVWDIKTRLNARGDSSNDVLLADTLFATSMRTGAAGDPTHVGYSMVAKHTHLLTSPSLPQSLSFSLHSPPVHWASCKIDLAESHIRFADSLRWKHPKDLADNLVVWLESTIGLTNVQVTDDLPCGRQRDDFNCGIIGPNALAHDILGDELWNARHVRTHRYRAFCTIAAMIRNYQEDTNKSSSLVPFIELDKPATARAEPAAAIDAKMEDVVEASTRIRDTDLAALVMSMEEDNADVPLPSKHQKDVHPMLTSLKPRKEPSTNKDKKALSSKNSADPAEELPGHTPRPEILIPYYVQHEIRDSLRKGGLSAKHDRVVAVLIKHNLYRGNEKRLDKLRKECTRNGGDPNPGLDINNPKQVVCSRRQKPVQLKGVNEPGRFRDHWNNRY</sequence>
<protein>
    <recommendedName>
        <fullName evidence="4">Ubiquitin-like protease family profile domain-containing protein</fullName>
    </recommendedName>
</protein>
<dbReference type="EMBL" id="JARJCW010000022">
    <property type="protein sequence ID" value="KAJ7212979.1"/>
    <property type="molecule type" value="Genomic_DNA"/>
</dbReference>
<evidence type="ECO:0008006" key="4">
    <source>
        <dbReference type="Google" id="ProtNLM"/>
    </source>
</evidence>
<dbReference type="AlphaFoldDB" id="A0AAD6YET5"/>
<gene>
    <name evidence="2" type="ORF">GGX14DRAFT_564026</name>
</gene>